<proteinExistence type="predicted"/>
<organism evidence="1 2">
    <name type="scientific">Macrostomum lignano</name>
    <dbReference type="NCBI Taxonomy" id="282301"/>
    <lineage>
        <taxon>Eukaryota</taxon>
        <taxon>Metazoa</taxon>
        <taxon>Spiralia</taxon>
        <taxon>Lophotrochozoa</taxon>
        <taxon>Platyhelminthes</taxon>
        <taxon>Rhabditophora</taxon>
        <taxon>Macrostomorpha</taxon>
        <taxon>Macrostomida</taxon>
        <taxon>Macrostomidae</taxon>
        <taxon>Macrostomum</taxon>
    </lineage>
</organism>
<dbReference type="WBParaSite" id="maker-uti_cns_0000247-snap-gene-0.13-mRNA-1">
    <property type="protein sequence ID" value="maker-uti_cns_0000247-snap-gene-0.13-mRNA-1"/>
    <property type="gene ID" value="maker-uti_cns_0000247-snap-gene-0.13"/>
</dbReference>
<sequence length="584" mass="66388">QLPLQKLQRRKQKLWSRWLAAAVKADSTGDVESASQERRLDRLRRIAGGLLRLGDSTKLLSPLLGSANYARLTAPADYRFLSRCSHSAVLVLSTVDALHRGQTERACQLLLLYVGRGKPCPAILWRCALHLFATQSEHQLLDRFVSAIRCLPVPDRQNMLLQVQLYYFHHRQWDSLFSLFTVRDPTRQGVAASPESLQCSRLSQLYLGLAHLDAWQHRGLENRTIARSRSSTSGSTDDPLAQSNLIGCQIDEDYHLDRAEEYLSSLPDIIASWPVGLSAESDSNRATDTYDLFVRGYAVVFYVRQKQQSLQRQRNKREVKQFESLLTDYAAKFPGNPNSHRFLATELPAQLGASQGRDSKLKYEFLGNESDECLDSGVQDAKLDYVDLLRFRAKAIRARWDFALLCPDSPEALSLARDIVSQLQCLSLDSNLDSISQANAAAGAFSLAAAALDYPQFQWDHRHWTVATDALSAMQAFSDQCQSNLHSNKLRRHIKLCTYVRHWPDYQLAEWMLMSSDAVKLETDEQKISPEKQLLEKKLALWKRLQTDWLIDDDSESRDRVDEAECIIHEDILQSVIHLLSSIF</sequence>
<evidence type="ECO:0000313" key="2">
    <source>
        <dbReference type="WBParaSite" id="maker-uti_cns_0000247-snap-gene-0.13-mRNA-1"/>
    </source>
</evidence>
<dbReference type="AlphaFoldDB" id="A0A1I8FY68"/>
<reference evidence="2" key="1">
    <citation type="submission" date="2016-11" db="UniProtKB">
        <authorList>
            <consortium name="WormBaseParasite"/>
        </authorList>
    </citation>
    <scope>IDENTIFICATION</scope>
</reference>
<evidence type="ECO:0000313" key="1">
    <source>
        <dbReference type="Proteomes" id="UP000095280"/>
    </source>
</evidence>
<dbReference type="Proteomes" id="UP000095280">
    <property type="component" value="Unplaced"/>
</dbReference>
<protein>
    <submittedName>
        <fullName evidence="2">Separase</fullName>
    </submittedName>
</protein>
<keyword evidence="1" id="KW-1185">Reference proteome</keyword>
<accession>A0A1I8FY68</accession>
<name>A0A1I8FY68_9PLAT</name>